<proteinExistence type="inferred from homology"/>
<dbReference type="AlphaFoldDB" id="A0A0U4YDF9"/>
<dbReference type="GO" id="GO:0051266">
    <property type="term" value="F:sirohydrochlorin ferrochelatase activity"/>
    <property type="evidence" value="ECO:0007669"/>
    <property type="project" value="UniProtKB-EC"/>
</dbReference>
<dbReference type="SUPFAM" id="SSF53790">
    <property type="entry name" value="Tetrapyrrole methylase"/>
    <property type="match status" value="1"/>
</dbReference>
<evidence type="ECO:0000256" key="7">
    <source>
        <dbReference type="ARBA" id="ARBA00023002"/>
    </source>
</evidence>
<keyword evidence="11" id="KW-0511">Multifunctional enzyme</keyword>
<dbReference type="InterPro" id="IPR012409">
    <property type="entry name" value="Sirohaem_synth"/>
</dbReference>
<dbReference type="PATRIC" id="fig|431306.5.peg.1971"/>
<dbReference type="Gene3D" id="3.30.160.110">
    <property type="entry name" value="Siroheme synthase, domain 2"/>
    <property type="match status" value="1"/>
</dbReference>
<keyword evidence="4 16" id="KW-0489">Methyltransferase</keyword>
<organism evidence="20 22">
    <name type="scientific">Acetobacter ghanensis</name>
    <dbReference type="NCBI Taxonomy" id="431306"/>
    <lineage>
        <taxon>Bacteria</taxon>
        <taxon>Pseudomonadati</taxon>
        <taxon>Pseudomonadota</taxon>
        <taxon>Alphaproteobacteria</taxon>
        <taxon>Acetobacterales</taxon>
        <taxon>Acetobacteraceae</taxon>
        <taxon>Acetobacter</taxon>
    </lineage>
</organism>
<dbReference type="InterPro" id="IPR014776">
    <property type="entry name" value="4pyrrole_Mease_sub2"/>
</dbReference>
<comment type="catalytic activity">
    <reaction evidence="13">
        <text>precorrin-2 + NAD(+) = sirohydrochlorin + NADH + 2 H(+)</text>
        <dbReference type="Rhea" id="RHEA:15613"/>
        <dbReference type="ChEBI" id="CHEBI:15378"/>
        <dbReference type="ChEBI" id="CHEBI:57540"/>
        <dbReference type="ChEBI" id="CHEBI:57945"/>
        <dbReference type="ChEBI" id="CHEBI:58351"/>
        <dbReference type="ChEBI" id="CHEBI:58827"/>
        <dbReference type="EC" id="1.3.1.76"/>
    </reaction>
</comment>
<evidence type="ECO:0000256" key="5">
    <source>
        <dbReference type="ARBA" id="ARBA00022679"/>
    </source>
</evidence>
<evidence type="ECO:0000313" key="20">
    <source>
        <dbReference type="EMBL" id="CEF56344.1"/>
    </source>
</evidence>
<dbReference type="EMBL" id="WOTE01000007">
    <property type="protein sequence ID" value="NHO40236.1"/>
    <property type="molecule type" value="Genomic_DNA"/>
</dbReference>
<dbReference type="PIRSF" id="PIRSF036426">
    <property type="entry name" value="Sirohaem_synth"/>
    <property type="match status" value="1"/>
</dbReference>
<evidence type="ECO:0000256" key="6">
    <source>
        <dbReference type="ARBA" id="ARBA00022691"/>
    </source>
</evidence>
<dbReference type="CDD" id="cd11642">
    <property type="entry name" value="SUMT"/>
    <property type="match status" value="1"/>
</dbReference>
<evidence type="ECO:0000259" key="18">
    <source>
        <dbReference type="Pfam" id="PF10414"/>
    </source>
</evidence>
<evidence type="ECO:0000256" key="16">
    <source>
        <dbReference type="RuleBase" id="RU003960"/>
    </source>
</evidence>
<dbReference type="InterPro" id="IPR035996">
    <property type="entry name" value="4pyrrol_Methylase_sf"/>
</dbReference>
<dbReference type="SUPFAM" id="SSF51735">
    <property type="entry name" value="NAD(P)-binding Rossmann-fold domains"/>
    <property type="match status" value="1"/>
</dbReference>
<dbReference type="InterPro" id="IPR028281">
    <property type="entry name" value="Sirohaem_synthase_central"/>
</dbReference>
<dbReference type="InterPro" id="IPR006366">
    <property type="entry name" value="CobA/CysG_C"/>
</dbReference>
<evidence type="ECO:0000256" key="8">
    <source>
        <dbReference type="ARBA" id="ARBA00023027"/>
    </source>
</evidence>
<evidence type="ECO:0000256" key="15">
    <source>
        <dbReference type="PIRSR" id="PIRSR036426-1"/>
    </source>
</evidence>
<dbReference type="EC" id="4.99.1.4" evidence="20"/>
<dbReference type="NCBIfam" id="NF004790">
    <property type="entry name" value="PRK06136.1"/>
    <property type="match status" value="1"/>
</dbReference>
<evidence type="ECO:0000256" key="11">
    <source>
        <dbReference type="ARBA" id="ARBA00023268"/>
    </source>
</evidence>
<evidence type="ECO:0000256" key="1">
    <source>
        <dbReference type="ARBA" id="ARBA00005010"/>
    </source>
</evidence>
<dbReference type="RefSeq" id="WP_059023923.1">
    <property type="nucleotide sequence ID" value="NZ_LN609302.1"/>
</dbReference>
<dbReference type="InterPro" id="IPR036291">
    <property type="entry name" value="NAD(P)-bd_dom_sf"/>
</dbReference>
<keyword evidence="9 20" id="KW-0456">Lyase</keyword>
<dbReference type="GO" id="GO:0051287">
    <property type="term" value="F:NAD binding"/>
    <property type="evidence" value="ECO:0007669"/>
    <property type="project" value="InterPro"/>
</dbReference>
<keyword evidence="10" id="KW-0627">Porphyrin biosynthesis</keyword>
<evidence type="ECO:0000313" key="21">
    <source>
        <dbReference type="EMBL" id="NHO40236.1"/>
    </source>
</evidence>
<evidence type="ECO:0000256" key="3">
    <source>
        <dbReference type="ARBA" id="ARBA00022573"/>
    </source>
</evidence>
<feature type="domain" description="Sirohaem synthase dimerisation" evidence="18">
    <location>
        <begin position="162"/>
        <end position="218"/>
    </location>
</feature>
<dbReference type="NCBIfam" id="TIGR01469">
    <property type="entry name" value="cobA_cysG_Cterm"/>
    <property type="match status" value="1"/>
</dbReference>
<comment type="similarity">
    <text evidence="2 16">Belongs to the precorrin methyltransferase family.</text>
</comment>
<dbReference type="GO" id="GO:0004851">
    <property type="term" value="F:uroporphyrin-III C-methyltransferase activity"/>
    <property type="evidence" value="ECO:0007669"/>
    <property type="project" value="UniProtKB-EC"/>
</dbReference>
<dbReference type="GO" id="GO:0019354">
    <property type="term" value="P:siroheme biosynthetic process"/>
    <property type="evidence" value="ECO:0007669"/>
    <property type="project" value="UniProtKB-UniPathway"/>
</dbReference>
<evidence type="ECO:0000256" key="12">
    <source>
        <dbReference type="ARBA" id="ARBA00025705"/>
    </source>
</evidence>
<feature type="active site" description="Proton acceptor" evidence="15">
    <location>
        <position position="258"/>
    </location>
</feature>
<dbReference type="InterPro" id="IPR019478">
    <property type="entry name" value="Sirohaem_synthase_dimer_dom"/>
</dbReference>
<dbReference type="PANTHER" id="PTHR45790:SF1">
    <property type="entry name" value="SIROHEME SYNTHASE"/>
    <property type="match status" value="1"/>
</dbReference>
<accession>A0A0U4YDF9</accession>
<dbReference type="EMBL" id="LN609302">
    <property type="protein sequence ID" value="CEF56344.1"/>
    <property type="molecule type" value="Genomic_DNA"/>
</dbReference>
<dbReference type="UniPathway" id="UPA00262">
    <property type="reaction ID" value="UER00211"/>
</dbReference>
<dbReference type="PROSITE" id="PS00840">
    <property type="entry name" value="SUMT_2"/>
    <property type="match status" value="1"/>
</dbReference>
<sequence length="468" mass="50261">MQASFERTSWFPIMLRLEGARVLVAGGGNVAANKVQLLVPTGARVEILSPTLTPELERLVAQGKAHVTRQDATVENLTARLPGCRLVYLATSNRELNATLSALCQSMNIPVCAVDAPEVSSFITPALTTRGAVQIAVSTGGAAPVLARRLRAKIEEIMPAGLHRLAAFMQHSREALRTQVPDSAIRRRIWERFLDGTGGPLAMSGETQAAQQELDRILSEGSAKTGEVWLVGAGPGNPDLLTLAALRLMQDADSVLYDNLVGPDILNYVRRDAERIFVGKQTNNHTLPQEGINAELIRRAKAGERVLRLKGGDPFIFGRGGEEIESLVAAGVPFRIIPGISAANGCAAYAGIPLTHRDCAQACVFITGHARADGTLNLAWETIALRSQTIVVYMGLTLIDQLCARLIEHGLPTDWPAAIVERGTLPQQRVLTGTLSTLPQQVAENHVTSPALVIVGEVVRHRVLSPTT</sequence>
<keyword evidence="23" id="KW-1185">Reference proteome</keyword>
<keyword evidence="5 16" id="KW-0808">Transferase</keyword>
<dbReference type="InterPro" id="IPR050161">
    <property type="entry name" value="Siro_Cobalamin_biosynth"/>
</dbReference>
<dbReference type="NCBIfam" id="TIGR01470">
    <property type="entry name" value="cysG_Nterm"/>
    <property type="match status" value="1"/>
</dbReference>
<evidence type="ECO:0000256" key="10">
    <source>
        <dbReference type="ARBA" id="ARBA00023244"/>
    </source>
</evidence>
<evidence type="ECO:0000256" key="9">
    <source>
        <dbReference type="ARBA" id="ARBA00023239"/>
    </source>
</evidence>
<comment type="pathway">
    <text evidence="12">Porphyrin-containing compound metabolism; siroheme biosynthesis; precorrin-2 from uroporphyrinogen III: step 1/1.</text>
</comment>
<dbReference type="Pfam" id="PF00590">
    <property type="entry name" value="TP_methylase"/>
    <property type="match status" value="1"/>
</dbReference>
<keyword evidence="6" id="KW-0949">S-adenosyl-L-methionine</keyword>
<dbReference type="Gene3D" id="1.10.8.210">
    <property type="entry name" value="Sirohaem synthase, dimerisation domain"/>
    <property type="match status" value="1"/>
</dbReference>
<comment type="pathway">
    <text evidence="1">Porphyrin-containing compound metabolism; siroheme biosynthesis; sirohydrochlorin from precorrin-2: step 1/1.</text>
</comment>
<gene>
    <name evidence="20" type="primary">cysG</name>
    <name evidence="21" type="synonym">cobA</name>
    <name evidence="20" type="ORF">AGA_1919</name>
    <name evidence="21" type="ORF">GOB80_11195</name>
</gene>
<dbReference type="Proteomes" id="UP000068250">
    <property type="component" value="Chromosome I"/>
</dbReference>
<evidence type="ECO:0000256" key="4">
    <source>
        <dbReference type="ARBA" id="ARBA00022603"/>
    </source>
</evidence>
<keyword evidence="8" id="KW-0520">NAD</keyword>
<feature type="active site" description="Proton donor" evidence="15">
    <location>
        <position position="280"/>
    </location>
</feature>
<dbReference type="Gene3D" id="3.40.1010.10">
    <property type="entry name" value="Cobalt-precorrin-4 Transmethylase, Domain 1"/>
    <property type="match status" value="1"/>
</dbReference>
<dbReference type="InterPro" id="IPR000878">
    <property type="entry name" value="4pyrrol_Mease"/>
</dbReference>
<dbReference type="STRING" id="431306.AGA_1919"/>
<dbReference type="InterPro" id="IPR014777">
    <property type="entry name" value="4pyrrole_Mease_sub1"/>
</dbReference>
<evidence type="ECO:0000256" key="2">
    <source>
        <dbReference type="ARBA" id="ARBA00005879"/>
    </source>
</evidence>
<evidence type="ECO:0000313" key="22">
    <source>
        <dbReference type="Proteomes" id="UP000068250"/>
    </source>
</evidence>
<dbReference type="Gene3D" id="3.40.50.720">
    <property type="entry name" value="NAD(P)-binding Rossmann-like Domain"/>
    <property type="match status" value="1"/>
</dbReference>
<protein>
    <submittedName>
        <fullName evidence="20">Uroporphyrin-III C-methyltransferase / precorrin-2 dehydrogenase / sirohydrochlorin ferrochelatase</fullName>
        <ecNumber evidence="20">4.99.1.4</ecNumber>
    </submittedName>
    <submittedName>
        <fullName evidence="21">Uroporphyrinogen-III C-methyltransferase</fullName>
        <ecNumber evidence="21">2.1.1.107</ecNumber>
    </submittedName>
</protein>
<dbReference type="GO" id="GO:0043115">
    <property type="term" value="F:precorrin-2 dehydrogenase activity"/>
    <property type="evidence" value="ECO:0007669"/>
    <property type="project" value="UniProtKB-EC"/>
</dbReference>
<comment type="pathway">
    <text evidence="14">Cofactor biosynthesis; adenosylcobalamin biosynthesis; precorrin-2 from uroporphyrinogen III: step 1/1.</text>
</comment>
<feature type="domain" description="Tetrapyrrole methylase" evidence="17">
    <location>
        <begin position="228"/>
        <end position="438"/>
    </location>
</feature>
<dbReference type="Gene3D" id="3.30.950.10">
    <property type="entry name" value="Methyltransferase, Cobalt-precorrin-4 Transmethylase, Domain 2"/>
    <property type="match status" value="1"/>
</dbReference>
<dbReference type="EC" id="2.1.1.107" evidence="21"/>
<dbReference type="Pfam" id="PF13241">
    <property type="entry name" value="NAD_binding_7"/>
    <property type="match status" value="1"/>
</dbReference>
<dbReference type="GO" id="GO:0032259">
    <property type="term" value="P:methylation"/>
    <property type="evidence" value="ECO:0007669"/>
    <property type="project" value="UniProtKB-KW"/>
</dbReference>
<evidence type="ECO:0000313" key="23">
    <source>
        <dbReference type="Proteomes" id="UP000657200"/>
    </source>
</evidence>
<dbReference type="FunFam" id="3.40.1010.10:FF:000001">
    <property type="entry name" value="Siroheme synthase"/>
    <property type="match status" value="1"/>
</dbReference>
<dbReference type="InterPro" id="IPR006367">
    <property type="entry name" value="Sirohaem_synthase_N"/>
</dbReference>
<dbReference type="InterPro" id="IPR003043">
    <property type="entry name" value="Uropor_MeTrfase_CS"/>
</dbReference>
<evidence type="ECO:0000259" key="17">
    <source>
        <dbReference type="Pfam" id="PF00590"/>
    </source>
</evidence>
<keyword evidence="3" id="KW-0169">Cobalamin biosynthesis</keyword>
<dbReference type="OrthoDB" id="9815856at2"/>
<dbReference type="NCBIfam" id="NF007922">
    <property type="entry name" value="PRK10637.1"/>
    <property type="match status" value="1"/>
</dbReference>
<dbReference type="FunFam" id="3.30.950.10:FF:000001">
    <property type="entry name" value="Siroheme synthase"/>
    <property type="match status" value="1"/>
</dbReference>
<feature type="domain" description="Siroheme synthase central" evidence="19">
    <location>
        <begin position="130"/>
        <end position="156"/>
    </location>
</feature>
<dbReference type="Proteomes" id="UP000657200">
    <property type="component" value="Unassembled WGS sequence"/>
</dbReference>
<dbReference type="PANTHER" id="PTHR45790">
    <property type="entry name" value="SIROHEME SYNTHASE-RELATED"/>
    <property type="match status" value="1"/>
</dbReference>
<name>A0A0U4YDF9_9PROT</name>
<evidence type="ECO:0000256" key="14">
    <source>
        <dbReference type="ARBA" id="ARBA00060548"/>
    </source>
</evidence>
<evidence type="ECO:0000256" key="13">
    <source>
        <dbReference type="ARBA" id="ARBA00047561"/>
    </source>
</evidence>
<dbReference type="SUPFAM" id="SSF75615">
    <property type="entry name" value="Siroheme synthase middle domains-like"/>
    <property type="match status" value="1"/>
</dbReference>
<dbReference type="Pfam" id="PF14824">
    <property type="entry name" value="Sirohm_synth_M"/>
    <property type="match status" value="1"/>
</dbReference>
<dbReference type="InterPro" id="IPR037115">
    <property type="entry name" value="Sirohaem_synt_dimer_dom_sf"/>
</dbReference>
<reference evidence="22" key="1">
    <citation type="submission" date="2014-09" db="EMBL/GenBank/DDBJ databases">
        <authorList>
            <person name="Illeghems K.G."/>
        </authorList>
    </citation>
    <scope>NUCLEOTIDE SEQUENCE [LARGE SCALE GENOMIC DNA]</scope>
    <source>
        <strain evidence="22">LMG 23848T</strain>
    </source>
</reference>
<keyword evidence="7" id="KW-0560">Oxidoreductase</keyword>
<reference evidence="20" key="2">
    <citation type="submission" date="2014-09" db="EMBL/GenBank/DDBJ databases">
        <authorList>
            <person name="Magalhaes I.L.F."/>
            <person name="Oliveira U."/>
            <person name="Santos F.R."/>
            <person name="Vidigal T.H.D.A."/>
            <person name="Brescovit A.D."/>
            <person name="Santos A.J."/>
        </authorList>
    </citation>
    <scope>NUCLEOTIDE SEQUENCE</scope>
    <source>
        <strain evidence="20">LMG 23848T</strain>
    </source>
</reference>
<evidence type="ECO:0000259" key="19">
    <source>
        <dbReference type="Pfam" id="PF14824"/>
    </source>
</evidence>
<dbReference type="Pfam" id="PF10414">
    <property type="entry name" value="CysG_dimeriser"/>
    <property type="match status" value="1"/>
</dbReference>
<dbReference type="GO" id="GO:0009236">
    <property type="term" value="P:cobalamin biosynthetic process"/>
    <property type="evidence" value="ECO:0007669"/>
    <property type="project" value="UniProtKB-KW"/>
</dbReference>
<reference evidence="21 23" key="3">
    <citation type="journal article" date="2020" name="Int. J. Syst. Evol. Microbiol.">
        <title>Novel acetic acid bacteria from cider fermentations: Acetobacter conturbans sp. nov. and Acetobacter fallax sp. nov.</title>
        <authorList>
            <person name="Sombolestani A.S."/>
            <person name="Cleenwerck I."/>
            <person name="Cnockaert M."/>
            <person name="Borremans W."/>
            <person name="Wieme A.D."/>
            <person name="De Vuyst L."/>
            <person name="Vandamme P."/>
        </authorList>
    </citation>
    <scope>NUCLEOTIDE SEQUENCE [LARGE SCALE GENOMIC DNA]</scope>
    <source>
        <strain evidence="21 23">LMG 23848</strain>
    </source>
</reference>